<dbReference type="InterPro" id="IPR018303">
    <property type="entry name" value="ATPase_P-typ_P_site"/>
</dbReference>
<dbReference type="Gene3D" id="2.70.150.10">
    <property type="entry name" value="Calcium-transporting ATPase, cytoplasmic transduction domain A"/>
    <property type="match status" value="1"/>
</dbReference>
<feature type="transmembrane region" description="Helical" evidence="8">
    <location>
        <begin position="237"/>
        <end position="255"/>
    </location>
</feature>
<feature type="transmembrane region" description="Helical" evidence="8">
    <location>
        <begin position="261"/>
        <end position="284"/>
    </location>
</feature>
<dbReference type="InterPro" id="IPR023298">
    <property type="entry name" value="ATPase_P-typ_TM_dom_sf"/>
</dbReference>
<dbReference type="SFLD" id="SFLDS00003">
    <property type="entry name" value="Haloacid_Dehalogenase"/>
    <property type="match status" value="1"/>
</dbReference>
<dbReference type="SFLD" id="SFLDF00027">
    <property type="entry name" value="p-type_atpase"/>
    <property type="match status" value="1"/>
</dbReference>
<comment type="subcellular location">
    <subcellularLocation>
        <location evidence="8">Cell membrane</location>
    </subcellularLocation>
    <subcellularLocation>
        <location evidence="1">Membrane</location>
    </subcellularLocation>
</comment>
<dbReference type="Gene3D" id="3.40.1110.10">
    <property type="entry name" value="Calcium-transporting ATPase, cytoplasmic domain N"/>
    <property type="match status" value="1"/>
</dbReference>
<dbReference type="InterPro" id="IPR023214">
    <property type="entry name" value="HAD_sf"/>
</dbReference>
<dbReference type="GO" id="GO:0005886">
    <property type="term" value="C:plasma membrane"/>
    <property type="evidence" value="ECO:0007669"/>
    <property type="project" value="UniProtKB-SubCell"/>
</dbReference>
<keyword evidence="7 8" id="KW-0472">Membrane</keyword>
<dbReference type="SUPFAM" id="SSF56784">
    <property type="entry name" value="HAD-like"/>
    <property type="match status" value="1"/>
</dbReference>
<protein>
    <submittedName>
        <fullName evidence="10">Lead, cadmium, zinc and mercury transporting ATPase</fullName>
    </submittedName>
</protein>
<sequence length="627" mass="68091">MNNNGYLDFKKAIRFEITLVVLFITTFALYLLGLLPAILQVEILSIVGFIGLLPVAKSALDSLRNKRINVDLLATIALFLSLISAEWGSMLFINIMLAGARVLDLYTKRRIRTSLEGLTKLKPSRARVRKDDETTEIPLADVKAGDIVVVNLGEQIPVDGIVIEGTATVNQASLTGESVPVLHEVGSYVLSATVVVSGNIVVQAKHIGLETTFEKMINLVEESGDAKTRMKTLAEKFASWYIGIMLVVAFTLYLITRDTMLVLAVVLVVCADDIAIAVPMAYIIAIGTAARHGIVIKSADFLELASKITTLIVDKTGTLTLGNLSVTNVRTFGTHDTRHVLELSGIICARSNHPVSKAIVEYAKEKSCSCISPDNFEEIEGRGIISTDTNGNEIIIGRYEFLYERGIKIGNNVNNAINEEISKGNNITLLALDNEVIGLFAFADEMRAGMVESITALKQSGIKEIIMLTGDNDGVAKNIAKRLGIDKYYSKLLPEHKVFVLKDYLGKNGRTVAMVGDGVNDAAVLTRADVGIAMGGVGSDAAIESADIVLMQDNFEKIIELRGISKKVSDVVRGNFVIWGVVNAVGLYLVFTHVLNPAGAAAYNFFTDFIPIANSLRLFRYSKNTIQ</sequence>
<dbReference type="SUPFAM" id="SSF81665">
    <property type="entry name" value="Calcium ATPase, transmembrane domain M"/>
    <property type="match status" value="1"/>
</dbReference>
<dbReference type="AlphaFoldDB" id="A0A0G1CCG7"/>
<evidence type="ECO:0000256" key="8">
    <source>
        <dbReference type="RuleBase" id="RU362081"/>
    </source>
</evidence>
<keyword evidence="5" id="KW-1278">Translocase</keyword>
<evidence type="ECO:0000313" key="11">
    <source>
        <dbReference type="Proteomes" id="UP000034704"/>
    </source>
</evidence>
<dbReference type="NCBIfam" id="TIGR01494">
    <property type="entry name" value="ATPase_P-type"/>
    <property type="match status" value="1"/>
</dbReference>
<dbReference type="PATRIC" id="fig|1618756.3.peg.524"/>
<evidence type="ECO:0000256" key="5">
    <source>
        <dbReference type="ARBA" id="ARBA00022967"/>
    </source>
</evidence>
<evidence type="ECO:0000256" key="4">
    <source>
        <dbReference type="ARBA" id="ARBA00022723"/>
    </source>
</evidence>
<dbReference type="Pfam" id="PF00122">
    <property type="entry name" value="E1-E2_ATPase"/>
    <property type="match status" value="1"/>
</dbReference>
<evidence type="ECO:0000313" key="10">
    <source>
        <dbReference type="EMBL" id="KKS47338.1"/>
    </source>
</evidence>
<feature type="transmembrane region" description="Helical" evidence="8">
    <location>
        <begin position="12"/>
        <end position="31"/>
    </location>
</feature>
<dbReference type="STRING" id="1618756.UV12_C0008G0006"/>
<keyword evidence="8" id="KW-0067">ATP-binding</keyword>
<evidence type="ECO:0000256" key="1">
    <source>
        <dbReference type="ARBA" id="ARBA00004370"/>
    </source>
</evidence>
<dbReference type="InterPro" id="IPR059000">
    <property type="entry name" value="ATPase_P-type_domA"/>
</dbReference>
<evidence type="ECO:0000256" key="6">
    <source>
        <dbReference type="ARBA" id="ARBA00022989"/>
    </source>
</evidence>
<keyword evidence="6 8" id="KW-1133">Transmembrane helix</keyword>
<dbReference type="GO" id="GO:0005524">
    <property type="term" value="F:ATP binding"/>
    <property type="evidence" value="ECO:0007669"/>
    <property type="project" value="UniProtKB-UniRule"/>
</dbReference>
<gene>
    <name evidence="10" type="ORF">UV12_C0008G0006</name>
</gene>
<feature type="domain" description="P-type ATPase A" evidence="9">
    <location>
        <begin position="121"/>
        <end position="221"/>
    </location>
</feature>
<dbReference type="InterPro" id="IPR051014">
    <property type="entry name" value="Cation_Transport_ATPase_IB"/>
</dbReference>
<dbReference type="NCBIfam" id="TIGR01525">
    <property type="entry name" value="ATPase-IB_hvy"/>
    <property type="match status" value="1"/>
</dbReference>
<evidence type="ECO:0000256" key="2">
    <source>
        <dbReference type="ARBA" id="ARBA00006024"/>
    </source>
</evidence>
<keyword evidence="8" id="KW-0547">Nucleotide-binding</keyword>
<comment type="caution">
    <text evidence="10">The sequence shown here is derived from an EMBL/GenBank/DDBJ whole genome shotgun (WGS) entry which is preliminary data.</text>
</comment>
<dbReference type="InterPro" id="IPR001757">
    <property type="entry name" value="P_typ_ATPase"/>
</dbReference>
<keyword evidence="4 8" id="KW-0479">Metal-binding</keyword>
<dbReference type="PRINTS" id="PR00120">
    <property type="entry name" value="HATPASE"/>
</dbReference>
<feature type="transmembrane region" description="Helical" evidence="8">
    <location>
        <begin position="37"/>
        <end position="56"/>
    </location>
</feature>
<keyword evidence="8" id="KW-1003">Cell membrane</keyword>
<dbReference type="PROSITE" id="PS00154">
    <property type="entry name" value="ATPASE_E1_E2"/>
    <property type="match status" value="1"/>
</dbReference>
<organism evidence="10 11">
    <name type="scientific">Candidatus Nomurabacteria bacterium GW2011_GWC2_42_20</name>
    <dbReference type="NCBI Taxonomy" id="1618756"/>
    <lineage>
        <taxon>Bacteria</taxon>
        <taxon>Candidatus Nomuraibacteriota</taxon>
    </lineage>
</organism>
<evidence type="ECO:0000256" key="3">
    <source>
        <dbReference type="ARBA" id="ARBA00022692"/>
    </source>
</evidence>
<dbReference type="PRINTS" id="PR00119">
    <property type="entry name" value="CATATPASE"/>
</dbReference>
<dbReference type="GO" id="GO:0016887">
    <property type="term" value="F:ATP hydrolysis activity"/>
    <property type="evidence" value="ECO:0007669"/>
    <property type="project" value="InterPro"/>
</dbReference>
<accession>A0A0G1CCG7</accession>
<dbReference type="PANTHER" id="PTHR48085">
    <property type="entry name" value="CADMIUM/ZINC-TRANSPORTING ATPASE HMA2-RELATED"/>
    <property type="match status" value="1"/>
</dbReference>
<reference evidence="10 11" key="1">
    <citation type="journal article" date="2015" name="Nature">
        <title>rRNA introns, odd ribosomes, and small enigmatic genomes across a large radiation of phyla.</title>
        <authorList>
            <person name="Brown C.T."/>
            <person name="Hug L.A."/>
            <person name="Thomas B.C."/>
            <person name="Sharon I."/>
            <person name="Castelle C.J."/>
            <person name="Singh A."/>
            <person name="Wilkins M.J."/>
            <person name="Williams K.H."/>
            <person name="Banfield J.F."/>
        </authorList>
    </citation>
    <scope>NUCLEOTIDE SEQUENCE [LARGE SCALE GENOMIC DNA]</scope>
</reference>
<proteinExistence type="inferred from homology"/>
<feature type="transmembrane region" description="Helical" evidence="8">
    <location>
        <begin position="68"/>
        <end position="85"/>
    </location>
</feature>
<dbReference type="InterPro" id="IPR027256">
    <property type="entry name" value="P-typ_ATPase_IB"/>
</dbReference>
<dbReference type="SUPFAM" id="SSF81653">
    <property type="entry name" value="Calcium ATPase, transduction domain A"/>
    <property type="match status" value="1"/>
</dbReference>
<dbReference type="EMBL" id="LCDG01000008">
    <property type="protein sequence ID" value="KKS47338.1"/>
    <property type="molecule type" value="Genomic_DNA"/>
</dbReference>
<evidence type="ECO:0000256" key="7">
    <source>
        <dbReference type="ARBA" id="ARBA00023136"/>
    </source>
</evidence>
<evidence type="ECO:0000259" key="9">
    <source>
        <dbReference type="Pfam" id="PF00122"/>
    </source>
</evidence>
<dbReference type="Gene3D" id="3.40.50.1000">
    <property type="entry name" value="HAD superfamily/HAD-like"/>
    <property type="match status" value="1"/>
</dbReference>
<dbReference type="PANTHER" id="PTHR48085:SF5">
    <property type="entry name" value="CADMIUM_ZINC-TRANSPORTING ATPASE HMA4-RELATED"/>
    <property type="match status" value="1"/>
</dbReference>
<dbReference type="Pfam" id="PF00702">
    <property type="entry name" value="Hydrolase"/>
    <property type="match status" value="1"/>
</dbReference>
<dbReference type="Proteomes" id="UP000034704">
    <property type="component" value="Unassembled WGS sequence"/>
</dbReference>
<dbReference type="InterPro" id="IPR008250">
    <property type="entry name" value="ATPase_P-typ_transduc_dom_A_sf"/>
</dbReference>
<dbReference type="InterPro" id="IPR023299">
    <property type="entry name" value="ATPase_P-typ_cyto_dom_N"/>
</dbReference>
<dbReference type="InterPro" id="IPR044492">
    <property type="entry name" value="P_typ_ATPase_HD_dom"/>
</dbReference>
<comment type="similarity">
    <text evidence="2 8">Belongs to the cation transport ATPase (P-type) (TC 3.A.3) family. Type IB subfamily.</text>
</comment>
<dbReference type="GO" id="GO:0019829">
    <property type="term" value="F:ATPase-coupled monoatomic cation transmembrane transporter activity"/>
    <property type="evidence" value="ECO:0007669"/>
    <property type="project" value="InterPro"/>
</dbReference>
<dbReference type="GO" id="GO:0046872">
    <property type="term" value="F:metal ion binding"/>
    <property type="evidence" value="ECO:0007669"/>
    <property type="project" value="UniProtKB-KW"/>
</dbReference>
<dbReference type="InterPro" id="IPR036412">
    <property type="entry name" value="HAD-like_sf"/>
</dbReference>
<keyword evidence="3 8" id="KW-0812">Transmembrane</keyword>
<dbReference type="SFLD" id="SFLDG00002">
    <property type="entry name" value="C1.7:_P-type_atpase_like"/>
    <property type="match status" value="1"/>
</dbReference>
<name>A0A0G1CCG7_9BACT</name>